<proteinExistence type="inferred from homology"/>
<dbReference type="InterPro" id="IPR028468">
    <property type="entry name" value="Smc1_ABC"/>
</dbReference>
<dbReference type="GO" id="GO:0003677">
    <property type="term" value="F:DNA binding"/>
    <property type="evidence" value="ECO:0007669"/>
    <property type="project" value="TreeGrafter"/>
</dbReference>
<feature type="coiled-coil region" evidence="11">
    <location>
        <begin position="177"/>
        <end position="218"/>
    </location>
</feature>
<dbReference type="InterPro" id="IPR010935">
    <property type="entry name" value="SMC_hinge"/>
</dbReference>
<feature type="coiled-coil region" evidence="11">
    <location>
        <begin position="1024"/>
        <end position="1051"/>
    </location>
</feature>
<dbReference type="GO" id="GO:0016887">
    <property type="term" value="F:ATP hydrolysis activity"/>
    <property type="evidence" value="ECO:0007669"/>
    <property type="project" value="InterPro"/>
</dbReference>
<dbReference type="Gene3D" id="3.40.50.300">
    <property type="entry name" value="P-loop containing nucleotide triphosphate hydrolases"/>
    <property type="match status" value="2"/>
</dbReference>
<keyword evidence="8 10" id="KW-0539">Nucleus</keyword>
<evidence type="ECO:0000313" key="14">
    <source>
        <dbReference type="Proteomes" id="UP001338582"/>
    </source>
</evidence>
<dbReference type="AlphaFoldDB" id="A0AAX4H782"/>
<evidence type="ECO:0000256" key="1">
    <source>
        <dbReference type="ARBA" id="ARBA00004123"/>
    </source>
</evidence>
<evidence type="ECO:0000256" key="10">
    <source>
        <dbReference type="PIRNR" id="PIRNR005719"/>
    </source>
</evidence>
<dbReference type="SUPFAM" id="SSF52540">
    <property type="entry name" value="P-loop containing nucleoside triphosphate hydrolases"/>
    <property type="match status" value="1"/>
</dbReference>
<keyword evidence="4" id="KW-0158">Chromosome</keyword>
<evidence type="ECO:0000256" key="4">
    <source>
        <dbReference type="ARBA" id="ARBA00022454"/>
    </source>
</evidence>
<gene>
    <name evidence="13" type="ORF">PUMCH_001603</name>
</gene>
<comment type="subcellular location">
    <subcellularLocation>
        <location evidence="2">Chromosome</location>
    </subcellularLocation>
    <subcellularLocation>
        <location evidence="1 10">Nucleus</location>
    </subcellularLocation>
</comment>
<dbReference type="GO" id="GO:0007059">
    <property type="term" value="P:chromosome segregation"/>
    <property type="evidence" value="ECO:0007669"/>
    <property type="project" value="UniProtKB-ARBA"/>
</dbReference>
<dbReference type="GeneID" id="88172668"/>
<feature type="coiled-coil region" evidence="11">
    <location>
        <begin position="684"/>
        <end position="759"/>
    </location>
</feature>
<evidence type="ECO:0000256" key="2">
    <source>
        <dbReference type="ARBA" id="ARBA00004286"/>
    </source>
</evidence>
<dbReference type="SMART" id="SM00968">
    <property type="entry name" value="SMC_hinge"/>
    <property type="match status" value="1"/>
</dbReference>
<evidence type="ECO:0000313" key="13">
    <source>
        <dbReference type="EMBL" id="WPK24333.1"/>
    </source>
</evidence>
<evidence type="ECO:0000256" key="3">
    <source>
        <dbReference type="ARBA" id="ARBA00005597"/>
    </source>
</evidence>
<dbReference type="GO" id="GO:0008278">
    <property type="term" value="C:cohesin complex"/>
    <property type="evidence" value="ECO:0007669"/>
    <property type="project" value="InterPro"/>
</dbReference>
<evidence type="ECO:0000256" key="9">
    <source>
        <dbReference type="ARBA" id="ARBA00023306"/>
    </source>
</evidence>
<dbReference type="GO" id="GO:0051301">
    <property type="term" value="P:cell division"/>
    <property type="evidence" value="ECO:0007669"/>
    <property type="project" value="UniProtKB-KW"/>
</dbReference>
<feature type="coiled-coil region" evidence="11">
    <location>
        <begin position="819"/>
        <end position="846"/>
    </location>
</feature>
<dbReference type="InterPro" id="IPR027417">
    <property type="entry name" value="P-loop_NTPase"/>
</dbReference>
<comment type="similarity">
    <text evidence="3">Belongs to the SMC family. SMC1 subfamily.</text>
</comment>
<organism evidence="13 14">
    <name type="scientific">Australozyma saopauloensis</name>
    <dbReference type="NCBI Taxonomy" id="291208"/>
    <lineage>
        <taxon>Eukaryota</taxon>
        <taxon>Fungi</taxon>
        <taxon>Dikarya</taxon>
        <taxon>Ascomycota</taxon>
        <taxon>Saccharomycotina</taxon>
        <taxon>Pichiomycetes</taxon>
        <taxon>Metschnikowiaceae</taxon>
        <taxon>Australozyma</taxon>
    </lineage>
</organism>
<name>A0AAX4H782_9ASCO</name>
<evidence type="ECO:0000256" key="6">
    <source>
        <dbReference type="ARBA" id="ARBA00022776"/>
    </source>
</evidence>
<dbReference type="Pfam" id="PF06470">
    <property type="entry name" value="SMC_hinge"/>
    <property type="match status" value="1"/>
</dbReference>
<dbReference type="SUPFAM" id="SSF75553">
    <property type="entry name" value="Smc hinge domain"/>
    <property type="match status" value="1"/>
</dbReference>
<keyword evidence="7 11" id="KW-0175">Coiled coil</keyword>
<dbReference type="Gene3D" id="3.30.70.1620">
    <property type="match status" value="1"/>
</dbReference>
<dbReference type="EMBL" id="CP138895">
    <property type="protein sequence ID" value="WPK24333.1"/>
    <property type="molecule type" value="Genomic_DNA"/>
</dbReference>
<keyword evidence="14" id="KW-1185">Reference proteome</keyword>
<dbReference type="RefSeq" id="XP_062876716.1">
    <property type="nucleotide sequence ID" value="XM_063020646.1"/>
</dbReference>
<dbReference type="InterPro" id="IPR024704">
    <property type="entry name" value="SMC"/>
</dbReference>
<dbReference type="Proteomes" id="UP001338582">
    <property type="component" value="Chromosome 2"/>
</dbReference>
<evidence type="ECO:0000256" key="8">
    <source>
        <dbReference type="ARBA" id="ARBA00023242"/>
    </source>
</evidence>
<dbReference type="PANTHER" id="PTHR18937">
    <property type="entry name" value="STRUCTURAL MAINTENANCE OF CHROMOSOMES SMC FAMILY MEMBER"/>
    <property type="match status" value="1"/>
</dbReference>
<evidence type="ECO:0000256" key="11">
    <source>
        <dbReference type="SAM" id="Coils"/>
    </source>
</evidence>
<protein>
    <recommendedName>
        <fullName evidence="10">Structural maintenance of chromosomes protein</fullName>
    </recommendedName>
</protein>
<evidence type="ECO:0000256" key="7">
    <source>
        <dbReference type="ARBA" id="ARBA00023054"/>
    </source>
</evidence>
<sequence length="1244" mass="140394">MGRLAGLELHNFKSYRGTASVGFGDASFTSIIGPNGAGKSNMLDAISFVLGVQSAQLRSHQLRDLIYRGRVESTENDEESSGSDVLLQDPTSAYVCAFYEKDNGELMKLKRTINTNGSSDYSINGKIVTSLQYSIALKAENILIKAKNFLVFQGDIENVAAQSPKDLARMLETISGSAEYVAEYEKLKEEFERTRDLAAEVFSRKRNLNSELKQYKEQMREREIFEAKLNEKYTLIKKYHLYKIFHNQKRHFQLVAENRALQEQLQTAKTKLKELEADHGTQSAEASRASLDVKRLEASILETKTNLESIRRAMLPVNTSQKSLQTRIEVSEAKLADLNRDLENQLEMASILHSKLVSVEEQLEELDERVEELRKKSQLPEEGVLEYQQLRKQFLANSGSQLEEKLSILDADRDAFVSSVRNYQSQQENAESRIQNLEDSIRSTYQPRLNITLSKMNDMLGTKAEKIALKESLMKNNEDLALKEVELAAELRQTLSKLDDLSLEQKETKKQKRLRDNVNMLKSILKEGSIKGILHELVRSTQQKYDLALQTALGANLDAIVVESTEVAYKCVDLLKERRAGTATFIPVDSVVTDPVNLYYLRTLSENACPAIDVVTYDDVSIERAVMFALGDTLVVDSVDAARDLKWNHPQAINNKMVTLDGAVIHKLGLMTGGQEIQKTSASLMWTKQDLANLSSKKDELNAELSKLQADKSNTIDINSLTEELAALDENIQQCRAKISSLERDVDERRQEVEFHQSQLSTFKSLCEVKESQLAAIDAEILDAKSQITTIQASVYSEFCEKYNLQSINDYEMVSGPGMRARARERSELERAISSLRNQHKMHKESSEETMGRILRISKDLAQFNEDLLAVTCQWDDLDAEFLGMEEKLNDLNNEKKEAGLLYKALLKAIKVLEVEISDLKSDVRSMTKDLLIREESLLKVDSSRLNLLKNCKIENVDLPLENGFLDSISLDSSSDISAVAYLVYVDYSLLDLSLQDRHSVKAEAELKVKIEDVISDLQALTPNAKAMERLKEVDTKIKNFDREFTKARQDEKRATTRFNEVKQLRTELFMTAFSHISDRIDGVYKELTKSTSTVGGSAYLTLEDEDEPYAGGIRYHAMPPMKRFRDMDLLSGGEKTMAALALLFAVHSFHPSPFFVLDEIDAALDNSNVAKIASYMKRHSGVGLQFIVISLKSSLFENSDALVGIYREQRENSSKTVTLDLRNYQTASAEVTRKEDVTPAVPV</sequence>
<dbReference type="Gene3D" id="1.10.287.1490">
    <property type="match status" value="1"/>
</dbReference>
<dbReference type="CDD" id="cd03275">
    <property type="entry name" value="ABC_SMC1_euk"/>
    <property type="match status" value="2"/>
</dbReference>
<feature type="coiled-coil region" evidence="11">
    <location>
        <begin position="875"/>
        <end position="930"/>
    </location>
</feature>
<reference evidence="13 14" key="1">
    <citation type="submission" date="2023-10" db="EMBL/GenBank/DDBJ databases">
        <title>Draft Genome Sequence of Candida saopaulonensis from a very Premature Infant with Sepsis.</title>
        <authorList>
            <person name="Ning Y."/>
            <person name="Dai R."/>
            <person name="Xiao M."/>
            <person name="Xu Y."/>
            <person name="Yan Q."/>
            <person name="Zhang L."/>
        </authorList>
    </citation>
    <scope>NUCLEOTIDE SEQUENCE [LARGE SCALE GENOMIC DNA]</scope>
    <source>
        <strain evidence="13 14">19XY460</strain>
    </source>
</reference>
<accession>A0AAX4H782</accession>
<dbReference type="PIRSF" id="PIRSF005719">
    <property type="entry name" value="SMC"/>
    <property type="match status" value="1"/>
</dbReference>
<dbReference type="Pfam" id="PF02463">
    <property type="entry name" value="SMC_N"/>
    <property type="match status" value="1"/>
</dbReference>
<dbReference type="PANTHER" id="PTHR18937:SF12">
    <property type="entry name" value="STRUCTURAL MAINTENANCE OF CHROMOSOMES PROTEIN"/>
    <property type="match status" value="1"/>
</dbReference>
<dbReference type="GO" id="GO:0005524">
    <property type="term" value="F:ATP binding"/>
    <property type="evidence" value="ECO:0007669"/>
    <property type="project" value="InterPro"/>
</dbReference>
<feature type="coiled-coil region" evidence="11">
    <location>
        <begin position="258"/>
        <end position="376"/>
    </location>
</feature>
<evidence type="ECO:0000256" key="5">
    <source>
        <dbReference type="ARBA" id="ARBA00022618"/>
    </source>
</evidence>
<dbReference type="GO" id="GO:0005634">
    <property type="term" value="C:nucleus"/>
    <property type="evidence" value="ECO:0007669"/>
    <property type="project" value="UniProtKB-SubCell"/>
</dbReference>
<keyword evidence="9" id="KW-0131">Cell cycle</keyword>
<evidence type="ECO:0000259" key="12">
    <source>
        <dbReference type="SMART" id="SM00968"/>
    </source>
</evidence>
<dbReference type="Gene3D" id="1.20.1060.20">
    <property type="match status" value="1"/>
</dbReference>
<dbReference type="InterPro" id="IPR036277">
    <property type="entry name" value="SMC_hinge_sf"/>
</dbReference>
<dbReference type="InterPro" id="IPR003395">
    <property type="entry name" value="RecF/RecN/SMC_N"/>
</dbReference>
<dbReference type="KEGG" id="asau:88172668"/>
<keyword evidence="5" id="KW-0132">Cell division</keyword>
<feature type="domain" description="SMC hinge" evidence="12">
    <location>
        <begin position="528"/>
        <end position="646"/>
    </location>
</feature>
<keyword evidence="6" id="KW-0498">Mitosis</keyword>
<dbReference type="GO" id="GO:0007062">
    <property type="term" value="P:sister chromatid cohesion"/>
    <property type="evidence" value="ECO:0007669"/>
    <property type="project" value="InterPro"/>
</dbReference>